<keyword evidence="3" id="KW-1185">Reference proteome</keyword>
<dbReference type="Gene3D" id="3.40.50.10420">
    <property type="entry name" value="NagB/RpiA/CoA transferase-like"/>
    <property type="match status" value="1"/>
</dbReference>
<reference evidence="2 3" key="1">
    <citation type="submission" date="2018-04" db="EMBL/GenBank/DDBJ databases">
        <title>Novel species isolated from glacier.</title>
        <authorList>
            <person name="Liu Q."/>
            <person name="Xin Y.-H."/>
        </authorList>
    </citation>
    <scope>NUCLEOTIDE SEQUENCE [LARGE SCALE GENOMIC DNA]</scope>
    <source>
        <strain evidence="2 3">GT1R17</strain>
    </source>
</reference>
<dbReference type="Proteomes" id="UP000244248">
    <property type="component" value="Unassembled WGS sequence"/>
</dbReference>
<name>A0A2T5MD79_9GAMM</name>
<evidence type="ECO:0000313" key="2">
    <source>
        <dbReference type="EMBL" id="PTU30526.1"/>
    </source>
</evidence>
<proteinExistence type="predicted"/>
<evidence type="ECO:0000259" key="1">
    <source>
        <dbReference type="Pfam" id="PF02589"/>
    </source>
</evidence>
<protein>
    <submittedName>
        <fullName evidence="2">Lactate utilization protein C</fullName>
    </submittedName>
</protein>
<dbReference type="EMBL" id="QANS01000005">
    <property type="protein sequence ID" value="PTU30526.1"/>
    <property type="molecule type" value="Genomic_DNA"/>
</dbReference>
<evidence type="ECO:0000313" key="3">
    <source>
        <dbReference type="Proteomes" id="UP000244248"/>
    </source>
</evidence>
<comment type="caution">
    <text evidence="2">The sequence shown here is derived from an EMBL/GenBank/DDBJ whole genome shotgun (WGS) entry which is preliminary data.</text>
</comment>
<feature type="domain" description="LUD" evidence="1">
    <location>
        <begin position="52"/>
        <end position="225"/>
    </location>
</feature>
<dbReference type="PANTHER" id="PTHR43682:SF1">
    <property type="entry name" value="LACTATE UTILIZATION PROTEIN C"/>
    <property type="match status" value="1"/>
</dbReference>
<dbReference type="SUPFAM" id="SSF100950">
    <property type="entry name" value="NagB/RpiA/CoA transferase-like"/>
    <property type="match status" value="1"/>
</dbReference>
<dbReference type="InterPro" id="IPR003741">
    <property type="entry name" value="LUD_dom"/>
</dbReference>
<accession>A0A2T5MD79</accession>
<dbReference type="OrthoDB" id="9794157at2"/>
<dbReference type="AlphaFoldDB" id="A0A2T5MD79"/>
<organism evidence="2 3">
    <name type="scientific">Stenotrophobium rhamnosiphilum</name>
    <dbReference type="NCBI Taxonomy" id="2029166"/>
    <lineage>
        <taxon>Bacteria</taxon>
        <taxon>Pseudomonadati</taxon>
        <taxon>Pseudomonadota</taxon>
        <taxon>Gammaproteobacteria</taxon>
        <taxon>Nevskiales</taxon>
        <taxon>Nevskiaceae</taxon>
        <taxon>Stenotrophobium</taxon>
    </lineage>
</organism>
<dbReference type="Pfam" id="PF02589">
    <property type="entry name" value="LUD_dom"/>
    <property type="match status" value="1"/>
</dbReference>
<gene>
    <name evidence="2" type="ORF">CJD38_13525</name>
</gene>
<dbReference type="PANTHER" id="PTHR43682">
    <property type="entry name" value="LACTATE UTILIZATION PROTEIN C"/>
    <property type="match status" value="1"/>
</dbReference>
<sequence>MSATHLSDNQRARSAIFKRLREIPVSPLPAPDVQAYFRAQPTVLVQSSANRIERFITQAKSWRTEIIEATPGTWQEYVAEVVQKKSLQRLLAGRGTSFSEGLNRALGNKLSWYDEDLSEIKPILFSETDAGITTVRSGVAETGSLIVWPTHNEPRSLSLVPPVHIAILYASDIVETLFEAVSTQNWASGMPTNALLISGPSRTSDIQRTLAYGAHGPKELVLILIRDDVANTQARA</sequence>
<dbReference type="RefSeq" id="WP_107940898.1">
    <property type="nucleotide sequence ID" value="NZ_QANS01000005.1"/>
</dbReference>
<dbReference type="InterPro" id="IPR024185">
    <property type="entry name" value="FTHF_cligase-like_sf"/>
</dbReference>
<dbReference type="InterPro" id="IPR037171">
    <property type="entry name" value="NagB/RpiA_transferase-like"/>
</dbReference>